<dbReference type="STRING" id="1005944.SAMN05192576_2485"/>
<gene>
    <name evidence="1" type="ORF">SAMN05192576_2485</name>
</gene>
<accession>A0A1H0CPG8</accession>
<evidence type="ECO:0000313" key="1">
    <source>
        <dbReference type="EMBL" id="SDN59691.1"/>
    </source>
</evidence>
<dbReference type="RefSeq" id="WP_091025090.1">
    <property type="nucleotide sequence ID" value="NZ_BKAE01000006.1"/>
</dbReference>
<evidence type="ECO:0000313" key="2">
    <source>
        <dbReference type="Proteomes" id="UP000199004"/>
    </source>
</evidence>
<dbReference type="Proteomes" id="UP000199004">
    <property type="component" value="Unassembled WGS sequence"/>
</dbReference>
<protein>
    <submittedName>
        <fullName evidence="1">Uncharacterized protein</fullName>
    </submittedName>
</protein>
<organism evidence="1 2">
    <name type="scientific">Nocardioides szechwanensis</name>
    <dbReference type="NCBI Taxonomy" id="1005944"/>
    <lineage>
        <taxon>Bacteria</taxon>
        <taxon>Bacillati</taxon>
        <taxon>Actinomycetota</taxon>
        <taxon>Actinomycetes</taxon>
        <taxon>Propionibacteriales</taxon>
        <taxon>Nocardioidaceae</taxon>
        <taxon>Nocardioides</taxon>
    </lineage>
</organism>
<dbReference type="AlphaFoldDB" id="A0A1H0CPG8"/>
<name>A0A1H0CPG8_9ACTN</name>
<dbReference type="OrthoDB" id="3790478at2"/>
<keyword evidence="2" id="KW-1185">Reference proteome</keyword>
<dbReference type="EMBL" id="FNIC01000003">
    <property type="protein sequence ID" value="SDN59691.1"/>
    <property type="molecule type" value="Genomic_DNA"/>
</dbReference>
<proteinExistence type="predicted"/>
<sequence>MRHTPPLGVAVALGAAKTLILLVALAMAFGVIGGDTTSSTVTRPDRAPQMEAQSAQVEQAIRRHDCSVAGFDAGVEPRSALVRREGKVRHVSFDDGWEVFTGERPGELIAVCLDDY</sequence>
<reference evidence="1 2" key="1">
    <citation type="submission" date="2016-10" db="EMBL/GenBank/DDBJ databases">
        <authorList>
            <person name="de Groot N.N."/>
        </authorList>
    </citation>
    <scope>NUCLEOTIDE SEQUENCE [LARGE SCALE GENOMIC DNA]</scope>
    <source>
        <strain evidence="1 2">CGMCC 1.11147</strain>
    </source>
</reference>